<keyword evidence="5" id="KW-0862">Zinc</keyword>
<feature type="domain" description="C2H2-type" evidence="12">
    <location>
        <begin position="401"/>
        <end position="429"/>
    </location>
</feature>
<feature type="domain" description="C2H2-type" evidence="12">
    <location>
        <begin position="144"/>
        <end position="171"/>
    </location>
</feature>
<dbReference type="Gene3D" id="3.30.160.60">
    <property type="entry name" value="Classic Zinc Finger"/>
    <property type="match status" value="4"/>
</dbReference>
<dbReference type="GO" id="GO:0005634">
    <property type="term" value="C:nucleus"/>
    <property type="evidence" value="ECO:0007669"/>
    <property type="project" value="UniProtKB-SubCell"/>
</dbReference>
<comment type="subcellular location">
    <subcellularLocation>
        <location evidence="1">Nucleus</location>
    </subcellularLocation>
</comment>
<feature type="compositionally biased region" description="Basic and acidic residues" evidence="11">
    <location>
        <begin position="353"/>
        <end position="365"/>
    </location>
</feature>
<dbReference type="SUPFAM" id="SSF57667">
    <property type="entry name" value="beta-beta-alpha zinc fingers"/>
    <property type="match status" value="2"/>
</dbReference>
<sequence>MEQHNTISESNQNEDESITAIEIRELDADSVSISKDNITSVFRITTNKKTLPITRNGDRIEITQKENLQLCMKPQKLLAVSSGRCDANSEVRLIEERVDDVQSVCSDSDDIIIEESMNQDSNSSVTEIDAAKKVSIRQESLNIFTCVICGEVFKSDTRLKYHLMHHSDDKPFSCTICGLRFSQKTTLNVHVSTHVNKPISSCLYCDFATSSQFLMNKHRCNQRPKNMYISIPKEKLQRNQHTVFRPRRILPKPGHYPHTNGPVLGDNLNENVSAHSQEPVNNPESDVIFLEHEANHENLPTLKCDKCDFKTHYQVQLSAHKKENHDESQPFDLECNGDFNTLECDLRNDKIVREKENGQKDKVGDNLKGNASAPSQEPVNDPDSDVIFLEHETNHSDLPTLKCDQCDFKTLYQFNLSAHKKENHDESQPFDLECDGNFNSLEYDLRTDKIVRQKNNGQKDKWDLFQKLSTSDYIFLYDNKEHEKNKTQFECNACDFETNDNDILKIHKSVYQGVYKKYSCCLCIFKTHYLQRLKQHMLIHSGEKPHVCLFCDYRSRQHRRVVDHIRHNHTDLLKHILDRYNEQLCPLCDETITVKNYLKTHLQLKHKSIDNDKVISFINLYDVHLKS</sequence>
<dbReference type="InterPro" id="IPR036236">
    <property type="entry name" value="Znf_C2H2_sf"/>
</dbReference>
<dbReference type="PANTHER" id="PTHR24379">
    <property type="entry name" value="KRAB AND ZINC FINGER DOMAIN-CONTAINING"/>
    <property type="match status" value="1"/>
</dbReference>
<evidence type="ECO:0000313" key="14">
    <source>
        <dbReference type="Proteomes" id="UP001497623"/>
    </source>
</evidence>
<evidence type="ECO:0000256" key="3">
    <source>
        <dbReference type="ARBA" id="ARBA00022737"/>
    </source>
</evidence>
<keyword evidence="6" id="KW-0805">Transcription regulation</keyword>
<reference evidence="13 14" key="1">
    <citation type="submission" date="2024-05" db="EMBL/GenBank/DDBJ databases">
        <authorList>
            <person name="Wallberg A."/>
        </authorList>
    </citation>
    <scope>NUCLEOTIDE SEQUENCE [LARGE SCALE GENOMIC DNA]</scope>
</reference>
<dbReference type="PANTHER" id="PTHR24379:SF121">
    <property type="entry name" value="C2H2-TYPE DOMAIN-CONTAINING PROTEIN"/>
    <property type="match status" value="1"/>
</dbReference>
<evidence type="ECO:0000313" key="13">
    <source>
        <dbReference type="EMBL" id="CAL4141110.1"/>
    </source>
</evidence>
<feature type="domain" description="C2H2-type" evidence="12">
    <location>
        <begin position="172"/>
        <end position="199"/>
    </location>
</feature>
<accession>A0AAV2RW54</accession>
<dbReference type="Proteomes" id="UP001497623">
    <property type="component" value="Unassembled WGS sequence"/>
</dbReference>
<keyword evidence="8" id="KW-0804">Transcription</keyword>
<keyword evidence="2" id="KW-0479">Metal-binding</keyword>
<dbReference type="SMART" id="SM00355">
    <property type="entry name" value="ZnF_C2H2"/>
    <property type="match status" value="8"/>
</dbReference>
<name>A0AAV2RW54_MEGNR</name>
<feature type="compositionally biased region" description="Polar residues" evidence="11">
    <location>
        <begin position="268"/>
        <end position="280"/>
    </location>
</feature>
<feature type="domain" description="C2H2-type" evidence="12">
    <location>
        <begin position="302"/>
        <end position="330"/>
    </location>
</feature>
<proteinExistence type="predicted"/>
<feature type="region of interest" description="Disordered" evidence="11">
    <location>
        <begin position="353"/>
        <end position="382"/>
    </location>
</feature>
<gene>
    <name evidence="13" type="ORF">MNOR_LOCUS28799</name>
</gene>
<dbReference type="PROSITE" id="PS00028">
    <property type="entry name" value="ZINC_FINGER_C2H2_1"/>
    <property type="match status" value="3"/>
</dbReference>
<evidence type="ECO:0000256" key="6">
    <source>
        <dbReference type="ARBA" id="ARBA00023015"/>
    </source>
</evidence>
<keyword evidence="4 10" id="KW-0863">Zinc-finger</keyword>
<dbReference type="GO" id="GO:0003677">
    <property type="term" value="F:DNA binding"/>
    <property type="evidence" value="ECO:0007669"/>
    <property type="project" value="UniProtKB-KW"/>
</dbReference>
<feature type="region of interest" description="Disordered" evidence="11">
    <location>
        <begin position="248"/>
        <end position="280"/>
    </location>
</feature>
<dbReference type="PROSITE" id="PS50157">
    <property type="entry name" value="ZINC_FINGER_C2H2_2"/>
    <property type="match status" value="5"/>
</dbReference>
<evidence type="ECO:0000256" key="4">
    <source>
        <dbReference type="ARBA" id="ARBA00022771"/>
    </source>
</evidence>
<dbReference type="FunFam" id="3.30.160.60:FF:000646">
    <property type="entry name" value="Myeloid zinc finger 1"/>
    <property type="match status" value="1"/>
</dbReference>
<evidence type="ECO:0000256" key="5">
    <source>
        <dbReference type="ARBA" id="ARBA00022833"/>
    </source>
</evidence>
<evidence type="ECO:0000259" key="12">
    <source>
        <dbReference type="PROSITE" id="PS50157"/>
    </source>
</evidence>
<evidence type="ECO:0000256" key="7">
    <source>
        <dbReference type="ARBA" id="ARBA00023125"/>
    </source>
</evidence>
<dbReference type="EMBL" id="CAXKWB010032415">
    <property type="protein sequence ID" value="CAL4141110.1"/>
    <property type="molecule type" value="Genomic_DNA"/>
</dbReference>
<evidence type="ECO:0000256" key="11">
    <source>
        <dbReference type="SAM" id="MobiDB-lite"/>
    </source>
</evidence>
<organism evidence="13 14">
    <name type="scientific">Meganyctiphanes norvegica</name>
    <name type="common">Northern krill</name>
    <name type="synonym">Thysanopoda norvegica</name>
    <dbReference type="NCBI Taxonomy" id="48144"/>
    <lineage>
        <taxon>Eukaryota</taxon>
        <taxon>Metazoa</taxon>
        <taxon>Ecdysozoa</taxon>
        <taxon>Arthropoda</taxon>
        <taxon>Crustacea</taxon>
        <taxon>Multicrustacea</taxon>
        <taxon>Malacostraca</taxon>
        <taxon>Eumalacostraca</taxon>
        <taxon>Eucarida</taxon>
        <taxon>Euphausiacea</taxon>
        <taxon>Euphausiidae</taxon>
        <taxon>Meganyctiphanes</taxon>
    </lineage>
</organism>
<dbReference type="InterPro" id="IPR013087">
    <property type="entry name" value="Znf_C2H2_type"/>
</dbReference>
<comment type="caution">
    <text evidence="13">The sequence shown here is derived from an EMBL/GenBank/DDBJ whole genome shotgun (WGS) entry which is preliminary data.</text>
</comment>
<keyword evidence="3" id="KW-0677">Repeat</keyword>
<dbReference type="GO" id="GO:0008270">
    <property type="term" value="F:zinc ion binding"/>
    <property type="evidence" value="ECO:0007669"/>
    <property type="project" value="UniProtKB-KW"/>
</dbReference>
<keyword evidence="9" id="KW-0539">Nucleus</keyword>
<dbReference type="AlphaFoldDB" id="A0AAV2RW54"/>
<evidence type="ECO:0000256" key="2">
    <source>
        <dbReference type="ARBA" id="ARBA00022723"/>
    </source>
</evidence>
<evidence type="ECO:0000256" key="1">
    <source>
        <dbReference type="ARBA" id="ARBA00004123"/>
    </source>
</evidence>
<evidence type="ECO:0000256" key="8">
    <source>
        <dbReference type="ARBA" id="ARBA00023163"/>
    </source>
</evidence>
<keyword evidence="7" id="KW-0238">DNA-binding</keyword>
<feature type="domain" description="C2H2-type" evidence="12">
    <location>
        <begin position="518"/>
        <end position="545"/>
    </location>
</feature>
<keyword evidence="14" id="KW-1185">Reference proteome</keyword>
<protein>
    <recommendedName>
        <fullName evidence="12">C2H2-type domain-containing protein</fullName>
    </recommendedName>
</protein>
<evidence type="ECO:0000256" key="9">
    <source>
        <dbReference type="ARBA" id="ARBA00023242"/>
    </source>
</evidence>
<evidence type="ECO:0000256" key="10">
    <source>
        <dbReference type="PROSITE-ProRule" id="PRU00042"/>
    </source>
</evidence>